<dbReference type="InterPro" id="IPR013423">
    <property type="entry name" value="CHP02594"/>
</dbReference>
<dbReference type="EMBL" id="JAATJH010000001">
    <property type="protein sequence ID" value="NJC24806.1"/>
    <property type="molecule type" value="Genomic_DNA"/>
</dbReference>
<name>A0ABX0X6I3_9BACT</name>
<dbReference type="InterPro" id="IPR007921">
    <property type="entry name" value="CHAP_dom"/>
</dbReference>
<dbReference type="InterPro" id="IPR038765">
    <property type="entry name" value="Papain-like_cys_pep_sf"/>
</dbReference>
<evidence type="ECO:0000259" key="1">
    <source>
        <dbReference type="Pfam" id="PF05257"/>
    </source>
</evidence>
<dbReference type="NCBIfam" id="TIGR02594">
    <property type="entry name" value="TIGR02594 family protein"/>
    <property type="match status" value="1"/>
</dbReference>
<keyword evidence="3" id="KW-1185">Reference proteome</keyword>
<accession>A0ABX0X6I3</accession>
<proteinExistence type="predicted"/>
<sequence>MNHYHLLPAQRSLLTHALSYAGNREVRGPKSNAAILDIINKGGFPNWKDDSTIAWCSCFVNAMALSVCMENTLATEHPGLARGWLKVGVVIPREELRVGDIVVFDRGGWKGHVGFFLADHGTHITVFGGNQGSAITVSDYKMPFLGGRRLRRTDDDGNLISDAIA</sequence>
<gene>
    <name evidence="2" type="ORF">GGR27_000287</name>
</gene>
<evidence type="ECO:0000313" key="2">
    <source>
        <dbReference type="EMBL" id="NJC24806.1"/>
    </source>
</evidence>
<reference evidence="2 3" key="1">
    <citation type="submission" date="2020-03" db="EMBL/GenBank/DDBJ databases">
        <title>Genomic Encyclopedia of Type Strains, Phase IV (KMG-IV): sequencing the most valuable type-strain genomes for metagenomic binning, comparative biology and taxonomic classification.</title>
        <authorList>
            <person name="Goeker M."/>
        </authorList>
    </citation>
    <scope>NUCLEOTIDE SEQUENCE [LARGE SCALE GENOMIC DNA]</scope>
    <source>
        <strain evidence="2 3">DSM 105096</strain>
    </source>
</reference>
<comment type="caution">
    <text evidence="2">The sequence shown here is derived from an EMBL/GenBank/DDBJ whole genome shotgun (WGS) entry which is preliminary data.</text>
</comment>
<evidence type="ECO:0000313" key="3">
    <source>
        <dbReference type="Proteomes" id="UP000770785"/>
    </source>
</evidence>
<feature type="domain" description="Peptidase C51" evidence="1">
    <location>
        <begin position="50"/>
        <end position="130"/>
    </location>
</feature>
<dbReference type="Pfam" id="PF05257">
    <property type="entry name" value="CHAP"/>
    <property type="match status" value="1"/>
</dbReference>
<dbReference type="RefSeq" id="WP_168035614.1">
    <property type="nucleotide sequence ID" value="NZ_JAATJH010000001.1"/>
</dbReference>
<dbReference type="Gene3D" id="3.90.1720.10">
    <property type="entry name" value="endopeptidase domain like (from Nostoc punctiforme)"/>
    <property type="match status" value="1"/>
</dbReference>
<protein>
    <submittedName>
        <fullName evidence="2">Uncharacterized protein (TIGR02594 family)</fullName>
    </submittedName>
</protein>
<dbReference type="Proteomes" id="UP000770785">
    <property type="component" value="Unassembled WGS sequence"/>
</dbReference>
<dbReference type="SUPFAM" id="SSF54001">
    <property type="entry name" value="Cysteine proteinases"/>
    <property type="match status" value="1"/>
</dbReference>
<organism evidence="2 3">
    <name type="scientific">Neolewinella antarctica</name>
    <dbReference type="NCBI Taxonomy" id="442734"/>
    <lineage>
        <taxon>Bacteria</taxon>
        <taxon>Pseudomonadati</taxon>
        <taxon>Bacteroidota</taxon>
        <taxon>Saprospiria</taxon>
        <taxon>Saprospirales</taxon>
        <taxon>Lewinellaceae</taxon>
        <taxon>Neolewinella</taxon>
    </lineage>
</organism>